<dbReference type="GeneTree" id="ENSGT00940000154908"/>
<evidence type="ECO:0000256" key="6">
    <source>
        <dbReference type="ARBA" id="ARBA00022692"/>
    </source>
</evidence>
<evidence type="ECO:0000256" key="4">
    <source>
        <dbReference type="ARBA" id="ARBA00012620"/>
    </source>
</evidence>
<evidence type="ECO:0000256" key="7">
    <source>
        <dbReference type="ARBA" id="ARBA00022723"/>
    </source>
</evidence>
<keyword evidence="7" id="KW-0479">Metal-binding</keyword>
<keyword evidence="5 17" id="KW-0444">Lipid biosynthesis</keyword>
<dbReference type="PANTHER" id="PTHR11351">
    <property type="entry name" value="ACYL-COA DESATURASE"/>
    <property type="match status" value="1"/>
</dbReference>
<comment type="domain">
    <text evidence="17">The histidine box domains are involved in binding the catalytic metal ions.</text>
</comment>
<evidence type="ECO:0000256" key="14">
    <source>
        <dbReference type="ARBA" id="ARBA00023136"/>
    </source>
</evidence>
<dbReference type="Pfam" id="PF00487">
    <property type="entry name" value="FA_desaturase"/>
    <property type="match status" value="1"/>
</dbReference>
<keyword evidence="11 17" id="KW-0560">Oxidoreductase</keyword>
<protein>
    <recommendedName>
        <fullName evidence="4">stearoyl-CoA 9-desaturase</fullName>
        <ecNumber evidence="4">1.14.19.1</ecNumber>
    </recommendedName>
</protein>
<comment type="catalytic activity">
    <reaction evidence="16">
        <text>octadecanoyl-CoA + 2 Fe(II)-[cytochrome b5] + O2 + 2 H(+) = (9Z)-octadecenoyl-CoA + 2 Fe(III)-[cytochrome b5] + 2 H2O</text>
        <dbReference type="Rhea" id="RHEA:19721"/>
        <dbReference type="Rhea" id="RHEA-COMP:10438"/>
        <dbReference type="Rhea" id="RHEA-COMP:10439"/>
        <dbReference type="ChEBI" id="CHEBI:15377"/>
        <dbReference type="ChEBI" id="CHEBI:15378"/>
        <dbReference type="ChEBI" id="CHEBI:15379"/>
        <dbReference type="ChEBI" id="CHEBI:29033"/>
        <dbReference type="ChEBI" id="CHEBI:29034"/>
        <dbReference type="ChEBI" id="CHEBI:57387"/>
        <dbReference type="ChEBI" id="CHEBI:57394"/>
        <dbReference type="EC" id="1.14.19.1"/>
    </reaction>
</comment>
<keyword evidence="15 17" id="KW-0275">Fatty acid biosynthesis</keyword>
<reference evidence="21" key="3">
    <citation type="submission" date="2025-09" db="UniProtKB">
        <authorList>
            <consortium name="Ensembl"/>
        </authorList>
    </citation>
    <scope>IDENTIFICATION</scope>
</reference>
<evidence type="ECO:0000256" key="15">
    <source>
        <dbReference type="ARBA" id="ARBA00023160"/>
    </source>
</evidence>
<evidence type="ECO:0000313" key="21">
    <source>
        <dbReference type="Ensembl" id="ENSLCAP00010043695.1"/>
    </source>
</evidence>
<dbReference type="Proteomes" id="UP000314980">
    <property type="component" value="Unassembled WGS sequence"/>
</dbReference>
<comment type="cofactor">
    <cofactor evidence="1 17">
        <name>Fe(2+)</name>
        <dbReference type="ChEBI" id="CHEBI:29033"/>
    </cofactor>
</comment>
<dbReference type="PROSITE" id="PS00476">
    <property type="entry name" value="FATTY_ACID_DESATUR_1"/>
    <property type="match status" value="1"/>
</dbReference>
<feature type="domain" description="Fatty acid desaturase" evidence="20">
    <location>
        <begin position="94"/>
        <end position="254"/>
    </location>
</feature>
<reference evidence="21" key="2">
    <citation type="submission" date="2025-08" db="UniProtKB">
        <authorList>
            <consortium name="Ensembl"/>
        </authorList>
    </citation>
    <scope>IDENTIFICATION</scope>
</reference>
<dbReference type="GO" id="GO:0006636">
    <property type="term" value="P:unsaturated fatty acid biosynthetic process"/>
    <property type="evidence" value="ECO:0007669"/>
    <property type="project" value="TreeGrafter"/>
</dbReference>
<evidence type="ECO:0000256" key="12">
    <source>
        <dbReference type="ARBA" id="ARBA00023004"/>
    </source>
</evidence>
<comment type="subcellular location">
    <subcellularLocation>
        <location evidence="2">Endoplasmic reticulum membrane</location>
        <topology evidence="2">Multi-pass membrane protein</topology>
    </subcellularLocation>
</comment>
<evidence type="ECO:0000256" key="8">
    <source>
        <dbReference type="ARBA" id="ARBA00022824"/>
    </source>
</evidence>
<dbReference type="InterPro" id="IPR001522">
    <property type="entry name" value="FADS-1_CS"/>
</dbReference>
<evidence type="ECO:0000256" key="3">
    <source>
        <dbReference type="ARBA" id="ARBA00009295"/>
    </source>
</evidence>
<dbReference type="AlphaFoldDB" id="A0A4W6EZ37"/>
<evidence type="ECO:0000256" key="10">
    <source>
        <dbReference type="ARBA" id="ARBA00022989"/>
    </source>
</evidence>
<evidence type="ECO:0000256" key="19">
    <source>
        <dbReference type="SAM" id="Phobius"/>
    </source>
</evidence>
<keyword evidence="14 19" id="KW-0472">Membrane</keyword>
<feature type="transmembrane region" description="Helical" evidence="19">
    <location>
        <begin position="167"/>
        <end position="185"/>
    </location>
</feature>
<evidence type="ECO:0000256" key="2">
    <source>
        <dbReference type="ARBA" id="ARBA00004477"/>
    </source>
</evidence>
<dbReference type="InterPro" id="IPR015876">
    <property type="entry name" value="Acyl-CoA_DS"/>
</dbReference>
<feature type="region of interest" description="Disordered" evidence="18">
    <location>
        <begin position="1"/>
        <end position="38"/>
    </location>
</feature>
<dbReference type="Ensembl" id="ENSLCAT00010044772.1">
    <property type="protein sequence ID" value="ENSLCAP00010043695.1"/>
    <property type="gene ID" value="ENSLCAG00010020343.1"/>
</dbReference>
<name>A0A4W6EZ37_LATCA</name>
<keyword evidence="13" id="KW-0443">Lipid metabolism</keyword>
<dbReference type="GO" id="GO:0004768">
    <property type="term" value="F:stearoyl-CoA 9-desaturase activity"/>
    <property type="evidence" value="ECO:0007669"/>
    <property type="project" value="UniProtKB-EC"/>
</dbReference>
<accession>A0A4W6EZ37</accession>
<keyword evidence="9" id="KW-0276">Fatty acid metabolism</keyword>
<dbReference type="PANTHER" id="PTHR11351:SF102">
    <property type="entry name" value="STEAROYL-COA DESATURASE"/>
    <property type="match status" value="1"/>
</dbReference>
<evidence type="ECO:0000256" key="13">
    <source>
        <dbReference type="ARBA" id="ARBA00023098"/>
    </source>
</evidence>
<evidence type="ECO:0000256" key="16">
    <source>
        <dbReference type="ARBA" id="ARBA00047947"/>
    </source>
</evidence>
<keyword evidence="12" id="KW-0408">Iron</keyword>
<sequence length="307" mass="35305">MTEAEALEKKQHKSSNGNVPPEATTREDAFDHTYKEKEGPKPPRIIVWKNVILMTLLHIGAVYGVFLIPSASPLTLLWCTLKITHGTDLQAHNICNLCLNFNLQNDIFEWARDHRVHHKYSETDADPHNAVRGFFFAHIGWLLVRKHPDVIEKGCKLELSDLLADKVPSVLLMCFFIPMIVPWYLWGESLWVAYFIPALLRYTLVLNATWLVNSAAHMWGNRPYDKNINPRENKFVTFSAIGEGFHNYHHTFPYDYATSEFGCKLNLTTCFIDFMCFLGLAKDRKRVSRELVMARIQRTGDGSHRSG</sequence>
<evidence type="ECO:0000313" key="22">
    <source>
        <dbReference type="Proteomes" id="UP000314980"/>
    </source>
</evidence>
<reference evidence="22" key="1">
    <citation type="submission" date="2015-09" db="EMBL/GenBank/DDBJ databases">
        <authorList>
            <person name="Sai Rama Sridatta P."/>
        </authorList>
    </citation>
    <scope>NUCLEOTIDE SEQUENCE [LARGE SCALE GENOMIC DNA]</scope>
</reference>
<dbReference type="CDD" id="cd03505">
    <property type="entry name" value="Delta9-FADS-like"/>
    <property type="match status" value="1"/>
</dbReference>
<keyword evidence="8" id="KW-0256">Endoplasmic reticulum</keyword>
<dbReference type="GO" id="GO:0005789">
    <property type="term" value="C:endoplasmic reticulum membrane"/>
    <property type="evidence" value="ECO:0007669"/>
    <property type="project" value="UniProtKB-SubCell"/>
</dbReference>
<gene>
    <name evidence="21" type="primary">SCD</name>
</gene>
<dbReference type="GO" id="GO:0005506">
    <property type="term" value="F:iron ion binding"/>
    <property type="evidence" value="ECO:0007669"/>
    <property type="project" value="TreeGrafter"/>
</dbReference>
<evidence type="ECO:0000256" key="9">
    <source>
        <dbReference type="ARBA" id="ARBA00022832"/>
    </source>
</evidence>
<evidence type="ECO:0000256" key="17">
    <source>
        <dbReference type="RuleBase" id="RU000581"/>
    </source>
</evidence>
<evidence type="ECO:0000256" key="1">
    <source>
        <dbReference type="ARBA" id="ARBA00001954"/>
    </source>
</evidence>
<evidence type="ECO:0000256" key="5">
    <source>
        <dbReference type="ARBA" id="ARBA00022516"/>
    </source>
</evidence>
<dbReference type="InterPro" id="IPR005804">
    <property type="entry name" value="FA_desaturase_dom"/>
</dbReference>
<evidence type="ECO:0000256" key="11">
    <source>
        <dbReference type="ARBA" id="ARBA00023002"/>
    </source>
</evidence>
<feature type="transmembrane region" description="Helical" evidence="19">
    <location>
        <begin position="191"/>
        <end position="212"/>
    </location>
</feature>
<keyword evidence="10 19" id="KW-1133">Transmembrane helix</keyword>
<organism evidence="21 22">
    <name type="scientific">Lates calcarifer</name>
    <name type="common">Barramundi</name>
    <name type="synonym">Holocentrus calcarifer</name>
    <dbReference type="NCBI Taxonomy" id="8187"/>
    <lineage>
        <taxon>Eukaryota</taxon>
        <taxon>Metazoa</taxon>
        <taxon>Chordata</taxon>
        <taxon>Craniata</taxon>
        <taxon>Vertebrata</taxon>
        <taxon>Euteleostomi</taxon>
        <taxon>Actinopterygii</taxon>
        <taxon>Neopterygii</taxon>
        <taxon>Teleostei</taxon>
        <taxon>Neoteleostei</taxon>
        <taxon>Acanthomorphata</taxon>
        <taxon>Carangaria</taxon>
        <taxon>Carangaria incertae sedis</taxon>
        <taxon>Centropomidae</taxon>
        <taxon>Lates</taxon>
    </lineage>
</organism>
<evidence type="ECO:0000256" key="18">
    <source>
        <dbReference type="SAM" id="MobiDB-lite"/>
    </source>
</evidence>
<comment type="similarity">
    <text evidence="3 17">Belongs to the fatty acid desaturase type 1 family.</text>
</comment>
<dbReference type="GO" id="GO:1903966">
    <property type="term" value="P:monounsaturated fatty acid biosynthetic process"/>
    <property type="evidence" value="ECO:0007669"/>
    <property type="project" value="TreeGrafter"/>
</dbReference>
<dbReference type="PRINTS" id="PR00075">
    <property type="entry name" value="FACDDSATRASE"/>
</dbReference>
<keyword evidence="6 17" id="KW-0812">Transmembrane</keyword>
<feature type="compositionally biased region" description="Basic and acidic residues" evidence="18">
    <location>
        <begin position="24"/>
        <end position="38"/>
    </location>
</feature>
<dbReference type="GO" id="GO:0032896">
    <property type="term" value="F:palmitoyl-CoA 9-desaturase activity"/>
    <property type="evidence" value="ECO:0007669"/>
    <property type="project" value="TreeGrafter"/>
</dbReference>
<evidence type="ECO:0000259" key="20">
    <source>
        <dbReference type="Pfam" id="PF00487"/>
    </source>
</evidence>
<proteinExistence type="inferred from homology"/>
<dbReference type="GO" id="GO:0070542">
    <property type="term" value="P:response to fatty acid"/>
    <property type="evidence" value="ECO:0007669"/>
    <property type="project" value="TreeGrafter"/>
</dbReference>
<keyword evidence="22" id="KW-1185">Reference proteome</keyword>
<dbReference type="EC" id="1.14.19.1" evidence="4"/>